<accession>A0ABV5AK65</accession>
<keyword evidence="3" id="KW-1185">Reference proteome</keyword>
<feature type="compositionally biased region" description="Basic and acidic residues" evidence="1">
    <location>
        <begin position="98"/>
        <end position="110"/>
    </location>
</feature>
<dbReference type="RefSeq" id="WP_275474028.1">
    <property type="nucleotide sequence ID" value="NZ_CP162940.1"/>
</dbReference>
<protein>
    <submittedName>
        <fullName evidence="2">Uncharacterized protein</fullName>
    </submittedName>
</protein>
<dbReference type="EMBL" id="JBDXSU010000024">
    <property type="protein sequence ID" value="MFB5192558.1"/>
    <property type="molecule type" value="Genomic_DNA"/>
</dbReference>
<evidence type="ECO:0000256" key="1">
    <source>
        <dbReference type="SAM" id="MobiDB-lite"/>
    </source>
</evidence>
<evidence type="ECO:0000313" key="2">
    <source>
        <dbReference type="EMBL" id="MFB5192558.1"/>
    </source>
</evidence>
<name>A0ABV5AK65_9BACL</name>
<feature type="region of interest" description="Disordered" evidence="1">
    <location>
        <begin position="1"/>
        <end position="25"/>
    </location>
</feature>
<reference evidence="2 3" key="1">
    <citation type="journal article" date="2024" name="Int. J. Mol. Sci.">
        <title>Exploration of Alicyclobacillus spp. Genome in Search of Antibiotic Resistance.</title>
        <authorList>
            <person name="Bucka-Kolendo J."/>
            <person name="Kiousi D.E."/>
            <person name="Dekowska A."/>
            <person name="Mikolajczuk-Szczyrba A."/>
            <person name="Karadedos D.M."/>
            <person name="Michael P."/>
            <person name="Galanis A."/>
            <person name="Sokolowska B."/>
        </authorList>
    </citation>
    <scope>NUCLEOTIDE SEQUENCE [LARGE SCALE GENOMIC DNA]</scope>
    <source>
        <strain evidence="2 3">KKP 3000</strain>
    </source>
</reference>
<sequence length="110" mass="12706">MRHGEHHGHGRHVHKGEDHKHSRAQTFRRGRALAFLETLNVKRATLIQQLEQSELEPIHPIIRGELKAIEMVRNEFIAMFELYESVNEEVEGSNVESGDPKPVEPPQDDR</sequence>
<proteinExistence type="predicted"/>
<feature type="compositionally biased region" description="Basic residues" evidence="1">
    <location>
        <begin position="1"/>
        <end position="14"/>
    </location>
</feature>
<organism evidence="2 3">
    <name type="scientific">Alicyclobacillus fastidiosus</name>
    <dbReference type="NCBI Taxonomy" id="392011"/>
    <lineage>
        <taxon>Bacteria</taxon>
        <taxon>Bacillati</taxon>
        <taxon>Bacillota</taxon>
        <taxon>Bacilli</taxon>
        <taxon>Bacillales</taxon>
        <taxon>Alicyclobacillaceae</taxon>
        <taxon>Alicyclobacillus</taxon>
    </lineage>
</organism>
<dbReference type="Proteomes" id="UP001579974">
    <property type="component" value="Unassembled WGS sequence"/>
</dbReference>
<comment type="caution">
    <text evidence="2">The sequence shown here is derived from an EMBL/GenBank/DDBJ whole genome shotgun (WGS) entry which is preliminary data.</text>
</comment>
<evidence type="ECO:0000313" key="3">
    <source>
        <dbReference type="Proteomes" id="UP001579974"/>
    </source>
</evidence>
<feature type="region of interest" description="Disordered" evidence="1">
    <location>
        <begin position="88"/>
        <end position="110"/>
    </location>
</feature>
<gene>
    <name evidence="2" type="ORF">KKP3000_001763</name>
</gene>